<evidence type="ECO:0000313" key="1">
    <source>
        <dbReference type="EMBL" id="MCP2728044.1"/>
    </source>
</evidence>
<organism evidence="1 2">
    <name type="scientific">Limnofasciculus baicalensis BBK-W-15</name>
    <dbReference type="NCBI Taxonomy" id="2699891"/>
    <lineage>
        <taxon>Bacteria</taxon>
        <taxon>Bacillati</taxon>
        <taxon>Cyanobacteriota</taxon>
        <taxon>Cyanophyceae</taxon>
        <taxon>Coleofasciculales</taxon>
        <taxon>Coleofasciculaceae</taxon>
        <taxon>Limnofasciculus</taxon>
        <taxon>Limnofasciculus baicalensis</taxon>
    </lineage>
</organism>
<dbReference type="RefSeq" id="WP_254010847.1">
    <property type="nucleotide sequence ID" value="NZ_JAMZMM010000037.1"/>
</dbReference>
<dbReference type="AlphaFoldDB" id="A0AAE3GPD1"/>
<protein>
    <submittedName>
        <fullName evidence="1">Uncharacterized protein</fullName>
    </submittedName>
</protein>
<proteinExistence type="predicted"/>
<sequence>MIRFRWLIVASVTFLLLVACIPKSVNLTCDVSLPNSQPPKSDNMTIAIHVDGTPSMDGYVKNTSSRYVQTIELLDSILATAGSRSQSLLQYYRLGTTTQPITREQFRQAELPRFYDGSNPNFPLESVSQIESAIAPPDNGDKLTVIITDLYQKEADTTLLSQKIKEHYLNSQKKGYAVGLLVLRSEFNGTIYDVGIGGDKFTYNTEGKEPEKWHPFYVIFIGSYSDITYYFDKFAKLRDKEDLPKDSQLVIFSTSIVSQLSHIEGSPQLPSQLNSPMSLNDGNVAVEVNNEPIELLEIDKNESEEFPLKYSVPFKPLSHTLPLESNSLETKIQIQTFDTFDKEFKESTDPQLQKAIDIGEWKLSDSQKLDFTTKIRSNNFQQPGVYFFQVEVLAKDLEEPSWWKDWNSSENSQDGSKTHNLLKFLGELKTITTDLMNSEGNKPIIGRFCYGIQKN</sequence>
<evidence type="ECO:0000313" key="2">
    <source>
        <dbReference type="Proteomes" id="UP001204953"/>
    </source>
</evidence>
<dbReference type="Proteomes" id="UP001204953">
    <property type="component" value="Unassembled WGS sequence"/>
</dbReference>
<dbReference type="EMBL" id="JAMZMM010000037">
    <property type="protein sequence ID" value="MCP2728044.1"/>
    <property type="molecule type" value="Genomic_DNA"/>
</dbReference>
<name>A0AAE3GPD1_9CYAN</name>
<comment type="caution">
    <text evidence="1">The sequence shown here is derived from an EMBL/GenBank/DDBJ whole genome shotgun (WGS) entry which is preliminary data.</text>
</comment>
<gene>
    <name evidence="1" type="ORF">NJ959_06070</name>
</gene>
<accession>A0AAE3GPD1</accession>
<reference evidence="1" key="1">
    <citation type="submission" date="2022-06" db="EMBL/GenBank/DDBJ databases">
        <title>New cyanobacteria of genus Symplocastrum in benthos of Lake Baikal.</title>
        <authorList>
            <person name="Sorokovikova E."/>
            <person name="Tikhonova I."/>
            <person name="Krasnopeev A."/>
            <person name="Evseev P."/>
            <person name="Gladkikh A."/>
            <person name="Belykh O."/>
        </authorList>
    </citation>
    <scope>NUCLEOTIDE SEQUENCE</scope>
    <source>
        <strain evidence="1">BBK-W-15</strain>
    </source>
</reference>
<keyword evidence="2" id="KW-1185">Reference proteome</keyword>
<dbReference type="PROSITE" id="PS51257">
    <property type="entry name" value="PROKAR_LIPOPROTEIN"/>
    <property type="match status" value="1"/>
</dbReference>